<feature type="signal peptide" evidence="2">
    <location>
        <begin position="1"/>
        <end position="19"/>
    </location>
</feature>
<name>A0ABU9UB59_9SPIR</name>
<keyword evidence="2" id="KW-0732">Signal</keyword>
<comment type="caution">
    <text evidence="3">The sequence shown here is derived from an EMBL/GenBank/DDBJ whole genome shotgun (WGS) entry which is preliminary data.</text>
</comment>
<keyword evidence="4" id="KW-1185">Reference proteome</keyword>
<evidence type="ECO:0000256" key="2">
    <source>
        <dbReference type="SAM" id="SignalP"/>
    </source>
</evidence>
<gene>
    <name evidence="3" type="ORF">WKV44_05025</name>
</gene>
<feature type="transmembrane region" description="Helical" evidence="1">
    <location>
        <begin position="44"/>
        <end position="64"/>
    </location>
</feature>
<keyword evidence="1" id="KW-0812">Transmembrane</keyword>
<organism evidence="3 4">
    <name type="scientific">Rarispira pelagica</name>
    <dbReference type="NCBI Taxonomy" id="3141764"/>
    <lineage>
        <taxon>Bacteria</taxon>
        <taxon>Pseudomonadati</taxon>
        <taxon>Spirochaetota</taxon>
        <taxon>Spirochaetia</taxon>
        <taxon>Winmispirales</taxon>
        <taxon>Winmispiraceae</taxon>
        <taxon>Rarispira</taxon>
    </lineage>
</organism>
<keyword evidence="1" id="KW-1133">Transmembrane helix</keyword>
<evidence type="ECO:0000313" key="4">
    <source>
        <dbReference type="Proteomes" id="UP001466331"/>
    </source>
</evidence>
<evidence type="ECO:0000256" key="1">
    <source>
        <dbReference type="SAM" id="Phobius"/>
    </source>
</evidence>
<proteinExistence type="predicted"/>
<dbReference type="RefSeq" id="WP_420069347.1">
    <property type="nucleotide sequence ID" value="NZ_JBCHKQ010000002.1"/>
</dbReference>
<protein>
    <submittedName>
        <fullName evidence="3">Uncharacterized protein</fullName>
    </submittedName>
</protein>
<evidence type="ECO:0000313" key="3">
    <source>
        <dbReference type="EMBL" id="MEM5947900.1"/>
    </source>
</evidence>
<feature type="chain" id="PRO_5045923724" evidence="2">
    <location>
        <begin position="20"/>
        <end position="165"/>
    </location>
</feature>
<dbReference type="Proteomes" id="UP001466331">
    <property type="component" value="Unassembled WGS sequence"/>
</dbReference>
<keyword evidence="1" id="KW-0472">Membrane</keyword>
<accession>A0ABU9UB59</accession>
<dbReference type="EMBL" id="JBCHKQ010000002">
    <property type="protein sequence ID" value="MEM5947900.1"/>
    <property type="molecule type" value="Genomic_DNA"/>
</dbReference>
<sequence length="165" mass="18387">MRRFLLFFLIICVSLPVFSADPDYEPYSDGEFPLWAVRLRRFEIISFGIFPFSLFFSQFGYSFYRYANSGFDYSYAPAPFGPPGGADFSDAEHQGIILGAAVLSLIAALVDNLIVYSSFSNDSASLSSFSVISSADNLSYSDDYTFSFDFGISMPISSYFSSIEE</sequence>
<reference evidence="3 4" key="1">
    <citation type="submission" date="2024-03" db="EMBL/GenBank/DDBJ databases">
        <title>Ignisphaera cupida sp. nov., a hyperthermophilic hydrolytic archaeon from a hot spring of Kamchatka, and proposal of Ignisphaeraceae fam. nov.</title>
        <authorList>
            <person name="Podosokorskaya O.A."/>
            <person name="Elcheninov A.G."/>
            <person name="Maltseva A.I."/>
            <person name="Zayulina K.S."/>
            <person name="Novikov A."/>
            <person name="Merkel A.Y."/>
        </authorList>
    </citation>
    <scope>NUCLEOTIDE SEQUENCE [LARGE SCALE GENOMIC DNA]</scope>
    <source>
        <strain evidence="3 4">38H-sp</strain>
    </source>
</reference>
<feature type="transmembrane region" description="Helical" evidence="1">
    <location>
        <begin position="96"/>
        <end position="119"/>
    </location>
</feature>